<evidence type="ECO:0000313" key="2">
    <source>
        <dbReference type="Proteomes" id="UP000195442"/>
    </source>
</evidence>
<dbReference type="EMBL" id="FUKJ01000234">
    <property type="protein sequence ID" value="SJM93114.1"/>
    <property type="molecule type" value="Genomic_DNA"/>
</dbReference>
<name>A0A1R4HA25_9GAMM</name>
<sequence>MNSAEFVKRIQRLQDELPIDSYRLGNDNLWPLIRYSLGSIVVDGLPASQSGTASYSLSDRVSRIVKKARTLFTDLRLSIYGGWKDSVHNDVLRPAKNLFVSHSIRRTELNGIWYDIFFDTLIDQDSSITDYLTLELVVSNSLRIPRYRKSVYTNKALLWHTLGRTKINPVEVLWLDDVIAKAADCFEISPIKLRNTLLSSLKAFAKLKLYWQKTLNTVQPTTIYLVNWYSLPHLALSSVASSKSIRVIDIQHGLQGHYHWMYGGWRLPASGRFELLPEVFQVWGEAEQKAISAWSNNHFHHADIVGNRWLNNSDDFFYQHGIKRQFIDFVKAQGDAVLYTHQWSDGQYFSKQVIAELLKQSKTALVLIRIHPGRAHEIPQVTMQLTEAGVTNFDIDNASVLPLPLLLSHVSLHITYNSSTVIEAAQKGVKSLVFDPLAERYFAEQLASDMVTIAV</sequence>
<organism evidence="1 2">
    <name type="scientific">Crenothrix polyspora</name>
    <dbReference type="NCBI Taxonomy" id="360316"/>
    <lineage>
        <taxon>Bacteria</taxon>
        <taxon>Pseudomonadati</taxon>
        <taxon>Pseudomonadota</taxon>
        <taxon>Gammaproteobacteria</taxon>
        <taxon>Methylococcales</taxon>
        <taxon>Crenotrichaceae</taxon>
        <taxon>Crenothrix</taxon>
    </lineage>
</organism>
<dbReference type="OrthoDB" id="549482at2"/>
<evidence type="ECO:0008006" key="3">
    <source>
        <dbReference type="Google" id="ProtNLM"/>
    </source>
</evidence>
<gene>
    <name evidence="1" type="ORF">CRENPOLYSF2_3090009</name>
</gene>
<keyword evidence="2" id="KW-1185">Reference proteome</keyword>
<dbReference type="Proteomes" id="UP000195442">
    <property type="component" value="Unassembled WGS sequence"/>
</dbReference>
<evidence type="ECO:0000313" key="1">
    <source>
        <dbReference type="EMBL" id="SJM93114.1"/>
    </source>
</evidence>
<reference evidence="2" key="1">
    <citation type="submission" date="2017-02" db="EMBL/GenBank/DDBJ databases">
        <authorList>
            <person name="Daims H."/>
        </authorList>
    </citation>
    <scope>NUCLEOTIDE SEQUENCE [LARGE SCALE GENOMIC DNA]</scope>
</reference>
<proteinExistence type="predicted"/>
<dbReference type="RefSeq" id="WP_087147257.1">
    <property type="nucleotide sequence ID" value="NZ_FUKJ01000234.1"/>
</dbReference>
<dbReference type="AlphaFoldDB" id="A0A1R4HA25"/>
<accession>A0A1R4HA25</accession>
<protein>
    <recommendedName>
        <fullName evidence="3">Capsule polysaccharide biosynthesis protein</fullName>
    </recommendedName>
</protein>